<accession>A0A073IHK0</accession>
<comment type="caution">
    <text evidence="9">The sequence shown here is derived from an EMBL/GenBank/DDBJ whole genome shotgun (WGS) entry which is preliminary data.</text>
</comment>
<comment type="similarity">
    <text evidence="2 7">Belongs to the DedA family.</text>
</comment>
<feature type="transmembrane region" description="Helical" evidence="7">
    <location>
        <begin position="124"/>
        <end position="147"/>
    </location>
</feature>
<keyword evidence="10" id="KW-1185">Reference proteome</keyword>
<evidence type="ECO:0000256" key="2">
    <source>
        <dbReference type="ARBA" id="ARBA00010792"/>
    </source>
</evidence>
<dbReference type="AlphaFoldDB" id="A0A073IHK0"/>
<organism evidence="9 10">
    <name type="scientific">Sulfitobacter donghicola DSW-25 = KCTC 12864 = JCM 14565</name>
    <dbReference type="NCBI Taxonomy" id="1300350"/>
    <lineage>
        <taxon>Bacteria</taxon>
        <taxon>Pseudomonadati</taxon>
        <taxon>Pseudomonadota</taxon>
        <taxon>Alphaproteobacteria</taxon>
        <taxon>Rhodobacterales</taxon>
        <taxon>Roseobacteraceae</taxon>
        <taxon>Sulfitobacter</taxon>
    </lineage>
</organism>
<gene>
    <name evidence="9" type="ORF">DSW25_06270</name>
</gene>
<keyword evidence="4 7" id="KW-0812">Transmembrane</keyword>
<dbReference type="PANTHER" id="PTHR30353">
    <property type="entry name" value="INNER MEMBRANE PROTEIN DEDA-RELATED"/>
    <property type="match status" value="1"/>
</dbReference>
<evidence type="ECO:0000256" key="5">
    <source>
        <dbReference type="ARBA" id="ARBA00022989"/>
    </source>
</evidence>
<dbReference type="Proteomes" id="UP000027734">
    <property type="component" value="Unassembled WGS sequence"/>
</dbReference>
<sequence length="159" mass="17635">MLFLIVLTILDGVFGIGLFFSGLLILGTSIYQYNNDLLSIWQIVISIVAGAVIADNIGFQLGRRAKRLGRKLPFRQSHVDRFYAIMERLGGWDIVVVVFGRSFAYSRPIAPFLVGFSGTTPIKYLWMSAVSAILWVGAWTLIGFLSVEGFQGILNQVEA</sequence>
<comment type="caution">
    <text evidence="7">Lacks conserved residue(s) required for the propagation of feature annotation.</text>
</comment>
<evidence type="ECO:0000256" key="1">
    <source>
        <dbReference type="ARBA" id="ARBA00004651"/>
    </source>
</evidence>
<dbReference type="InterPro" id="IPR032816">
    <property type="entry name" value="VTT_dom"/>
</dbReference>
<evidence type="ECO:0000313" key="9">
    <source>
        <dbReference type="EMBL" id="KEJ89818.1"/>
    </source>
</evidence>
<evidence type="ECO:0000256" key="4">
    <source>
        <dbReference type="ARBA" id="ARBA00022692"/>
    </source>
</evidence>
<feature type="transmembrane region" description="Helical" evidence="7">
    <location>
        <begin position="39"/>
        <end position="61"/>
    </location>
</feature>
<evidence type="ECO:0000256" key="6">
    <source>
        <dbReference type="ARBA" id="ARBA00023136"/>
    </source>
</evidence>
<dbReference type="InterPro" id="IPR032818">
    <property type="entry name" value="DedA-like"/>
</dbReference>
<dbReference type="eggNOG" id="COG0586">
    <property type="taxonomic scope" value="Bacteria"/>
</dbReference>
<evidence type="ECO:0000256" key="7">
    <source>
        <dbReference type="RuleBase" id="RU367016"/>
    </source>
</evidence>
<comment type="subcellular location">
    <subcellularLocation>
        <location evidence="1 7">Cell membrane</location>
        <topology evidence="1 7">Multi-pass membrane protein</topology>
    </subcellularLocation>
</comment>
<keyword evidence="6 7" id="KW-0472">Membrane</keyword>
<name>A0A073IHK0_9RHOB</name>
<keyword evidence="3 7" id="KW-1003">Cell membrane</keyword>
<dbReference type="EMBL" id="JAMC01000002">
    <property type="protein sequence ID" value="KEJ89818.1"/>
    <property type="molecule type" value="Genomic_DNA"/>
</dbReference>
<dbReference type="Pfam" id="PF09335">
    <property type="entry name" value="VTT_dom"/>
    <property type="match status" value="1"/>
</dbReference>
<dbReference type="STRING" id="1300350.Z948_771"/>
<dbReference type="PANTHER" id="PTHR30353:SF0">
    <property type="entry name" value="TRANSMEMBRANE PROTEIN"/>
    <property type="match status" value="1"/>
</dbReference>
<reference evidence="9 10" key="1">
    <citation type="submission" date="2014-01" db="EMBL/GenBank/DDBJ databases">
        <title>Sulfitobacter donghicola JCM 14565 Genome Sequencing.</title>
        <authorList>
            <person name="Lai Q."/>
            <person name="Hong Z."/>
        </authorList>
    </citation>
    <scope>NUCLEOTIDE SEQUENCE [LARGE SCALE GENOMIC DNA]</scope>
    <source>
        <strain evidence="9 10">JCM 14565</strain>
    </source>
</reference>
<evidence type="ECO:0000259" key="8">
    <source>
        <dbReference type="Pfam" id="PF09335"/>
    </source>
</evidence>
<keyword evidence="5 7" id="KW-1133">Transmembrane helix</keyword>
<dbReference type="GO" id="GO:0005886">
    <property type="term" value="C:plasma membrane"/>
    <property type="evidence" value="ECO:0007669"/>
    <property type="project" value="UniProtKB-SubCell"/>
</dbReference>
<protein>
    <submittedName>
        <fullName evidence="9">Membrane protein</fullName>
    </submittedName>
</protein>
<feature type="transmembrane region" description="Helical" evidence="7">
    <location>
        <begin position="82"/>
        <end position="104"/>
    </location>
</feature>
<evidence type="ECO:0000256" key="3">
    <source>
        <dbReference type="ARBA" id="ARBA00022475"/>
    </source>
</evidence>
<evidence type="ECO:0000313" key="10">
    <source>
        <dbReference type="Proteomes" id="UP000027734"/>
    </source>
</evidence>
<proteinExistence type="inferred from homology"/>
<feature type="domain" description="VTT" evidence="8">
    <location>
        <begin position="33"/>
        <end position="143"/>
    </location>
</feature>